<keyword evidence="1" id="KW-0949">S-adenosyl-L-methionine</keyword>
<dbReference type="SUPFAM" id="SSF53335">
    <property type="entry name" value="S-adenosyl-L-methionine-dependent methyltransferases"/>
    <property type="match status" value="1"/>
</dbReference>
<sequence>MSTVFTKKINPVTGKLEWEHQDEDYDFHQEIARSAFADMLHDEERNKKYYEGIKLAVEKMHKANKKAHVLDIGTGTGLLSMMAAKCGADTIVACEFGIAQVANVCLPGIGSLESLVGGVFIRRGGRGLVEVLGGVEAWKVAGLEEG</sequence>
<dbReference type="PANTHER" id="PTHR11006">
    <property type="entry name" value="PROTEIN ARGININE N-METHYLTRANSFERASE"/>
    <property type="match status" value="1"/>
</dbReference>
<dbReference type="InterPro" id="IPR029063">
    <property type="entry name" value="SAM-dependent_MTases_sf"/>
</dbReference>
<accession>A0ABN7P6Y4</accession>
<dbReference type="PANTHER" id="PTHR11006:SF4">
    <property type="entry name" value="PROTEIN ARGININE N-METHYLTRANSFERASE 7"/>
    <property type="match status" value="1"/>
</dbReference>
<dbReference type="Proteomes" id="UP001153148">
    <property type="component" value="Unassembled WGS sequence"/>
</dbReference>
<name>A0ABN7P6Y4_TIMPD</name>
<evidence type="ECO:0000313" key="2">
    <source>
        <dbReference type="EMBL" id="CAG2063605.1"/>
    </source>
</evidence>
<dbReference type="Gene3D" id="3.40.50.150">
    <property type="entry name" value="Vaccinia Virus protein VP39"/>
    <property type="match status" value="1"/>
</dbReference>
<keyword evidence="3" id="KW-1185">Reference proteome</keyword>
<evidence type="ECO:0000256" key="1">
    <source>
        <dbReference type="ARBA" id="ARBA00022691"/>
    </source>
</evidence>
<comment type="caution">
    <text evidence="2">The sequence shown here is derived from an EMBL/GenBank/DDBJ whole genome shotgun (WGS) entry which is preliminary data.</text>
</comment>
<reference evidence="2" key="1">
    <citation type="submission" date="2021-03" db="EMBL/GenBank/DDBJ databases">
        <authorList>
            <person name="Tran Van P."/>
        </authorList>
    </citation>
    <scope>NUCLEOTIDE SEQUENCE</scope>
</reference>
<protein>
    <submittedName>
        <fullName evidence="2">Uncharacterized protein</fullName>
    </submittedName>
</protein>
<dbReference type="InterPro" id="IPR025799">
    <property type="entry name" value="Arg_MeTrfase"/>
</dbReference>
<organism evidence="2 3">
    <name type="scientific">Timema podura</name>
    <name type="common">Walking stick</name>
    <dbReference type="NCBI Taxonomy" id="61482"/>
    <lineage>
        <taxon>Eukaryota</taxon>
        <taxon>Metazoa</taxon>
        <taxon>Ecdysozoa</taxon>
        <taxon>Arthropoda</taxon>
        <taxon>Hexapoda</taxon>
        <taxon>Insecta</taxon>
        <taxon>Pterygota</taxon>
        <taxon>Neoptera</taxon>
        <taxon>Polyneoptera</taxon>
        <taxon>Phasmatodea</taxon>
        <taxon>Timematodea</taxon>
        <taxon>Timematoidea</taxon>
        <taxon>Timematidae</taxon>
        <taxon>Timema</taxon>
    </lineage>
</organism>
<dbReference type="Pfam" id="PF06325">
    <property type="entry name" value="PrmA"/>
    <property type="match status" value="1"/>
</dbReference>
<evidence type="ECO:0000313" key="3">
    <source>
        <dbReference type="Proteomes" id="UP001153148"/>
    </source>
</evidence>
<proteinExistence type="predicted"/>
<gene>
    <name evidence="2" type="ORF">TPAB3V08_LOCUS10552</name>
</gene>
<dbReference type="EMBL" id="CAJPIN010027630">
    <property type="protein sequence ID" value="CAG2063605.1"/>
    <property type="molecule type" value="Genomic_DNA"/>
</dbReference>